<dbReference type="OMA" id="VIMFVER"/>
<sequence>MPEDEETTIRLLELDTEIQDLASDIMSANTLGISASTDMLLVPIFKTRLSRLDDIFDKFESRVSEAKLLAGKLSRGLDDYTDMVEKYRNMYYDTLALNIPCRTDEAKHSIKSSRSNNSGISSSILPKLEFPHFDGDMAIWPYFKDTFETLIHTNPELDPVRKFLYLTSVLKGEAAEFISYIGITAAGYSLAWETLVKRYDNKRIQGNNILMKIFKHKPMNETLTSLEEFSSVFLPNVHNFINLKLDDPVSFILCTFALQLMEPSLRLCFETEFDSTEALPNITDLSNFVHRHLMRLQMNDLMFGKHSTSDVEGKNSLNNSREFKCCPICRHEHRLMDCPTFLDMEPLQRFKKAKYLKRCLNCLSAGHSSKNCFSKNSCRHCHQRHHSLLHRSKPL</sequence>
<dbReference type="Pfam" id="PF03564">
    <property type="entry name" value="DUF1759"/>
    <property type="match status" value="1"/>
</dbReference>
<dbReference type="Proteomes" id="UP000494040">
    <property type="component" value="Unassembled WGS sequence"/>
</dbReference>
<keyword evidence="2" id="KW-1185">Reference proteome</keyword>
<proteinExistence type="predicted"/>
<dbReference type="RefSeq" id="XP_014240631.1">
    <property type="nucleotide sequence ID" value="XM_014385145.2"/>
</dbReference>
<dbReference type="EnsemblMetazoa" id="XM_014385145.2">
    <property type="protein sequence ID" value="XP_014240631.1"/>
    <property type="gene ID" value="LOC106661621"/>
</dbReference>
<dbReference type="AlphaFoldDB" id="A0A8I6R7L5"/>
<dbReference type="KEGG" id="clec:106661621"/>
<name>A0A8I6R7L5_CIMLE</name>
<dbReference type="GeneID" id="106661621"/>
<dbReference type="OrthoDB" id="6628072at2759"/>
<dbReference type="EnsemblMetazoa" id="XM_014385144.2">
    <property type="protein sequence ID" value="XP_014240630.1"/>
    <property type="gene ID" value="LOC106661621"/>
</dbReference>
<dbReference type="PANTHER" id="PTHR47331">
    <property type="entry name" value="PHD-TYPE DOMAIN-CONTAINING PROTEIN"/>
    <property type="match status" value="1"/>
</dbReference>
<dbReference type="InterPro" id="IPR005312">
    <property type="entry name" value="DUF1759"/>
</dbReference>
<organism evidence="1 2">
    <name type="scientific">Cimex lectularius</name>
    <name type="common">Bed bug</name>
    <name type="synonym">Acanthia lectularia</name>
    <dbReference type="NCBI Taxonomy" id="79782"/>
    <lineage>
        <taxon>Eukaryota</taxon>
        <taxon>Metazoa</taxon>
        <taxon>Ecdysozoa</taxon>
        <taxon>Arthropoda</taxon>
        <taxon>Hexapoda</taxon>
        <taxon>Insecta</taxon>
        <taxon>Pterygota</taxon>
        <taxon>Neoptera</taxon>
        <taxon>Paraneoptera</taxon>
        <taxon>Hemiptera</taxon>
        <taxon>Heteroptera</taxon>
        <taxon>Panheteroptera</taxon>
        <taxon>Cimicomorpha</taxon>
        <taxon>Cimicidae</taxon>
        <taxon>Cimex</taxon>
    </lineage>
</organism>
<accession>A0A8I6R7L5</accession>
<dbReference type="RefSeq" id="XP_014240630.1">
    <property type="nucleotide sequence ID" value="XM_014385144.2"/>
</dbReference>
<reference evidence="1" key="1">
    <citation type="submission" date="2022-01" db="UniProtKB">
        <authorList>
            <consortium name="EnsemblMetazoa"/>
        </authorList>
    </citation>
    <scope>IDENTIFICATION</scope>
</reference>
<evidence type="ECO:0000313" key="2">
    <source>
        <dbReference type="Proteomes" id="UP000494040"/>
    </source>
</evidence>
<evidence type="ECO:0000313" key="1">
    <source>
        <dbReference type="EnsemblMetazoa" id="XP_014240630.1"/>
    </source>
</evidence>
<protein>
    <submittedName>
        <fullName evidence="1">Uncharacterized protein</fullName>
    </submittedName>
</protein>